<sequence>MAIYYTCKVCDTRNGPKHFSKVSYEEGVVLVQCESCQNHHIIADNLGWFSDLEGLKNIEEIMDRKGERVQKLSTKDLVSEFIVNKT</sequence>
<evidence type="ECO:0000313" key="8">
    <source>
        <dbReference type="Proteomes" id="UP000095284"/>
    </source>
</evidence>
<evidence type="ECO:0000313" key="7">
    <source>
        <dbReference type="EMBL" id="CAG9130796.1"/>
    </source>
</evidence>
<evidence type="ECO:0000256" key="2">
    <source>
        <dbReference type="ARBA" id="ARBA00022771"/>
    </source>
</evidence>
<dbReference type="EMBL" id="CAJFDI010000006">
    <property type="protein sequence ID" value="CAD5234785.1"/>
    <property type="molecule type" value="Genomic_DNA"/>
</dbReference>
<reference evidence="10" key="1">
    <citation type="submission" date="2016-11" db="UniProtKB">
        <authorList>
            <consortium name="WormBaseParasite"/>
        </authorList>
    </citation>
    <scope>IDENTIFICATION</scope>
</reference>
<dbReference type="GO" id="GO:0051087">
    <property type="term" value="F:protein-folding chaperone binding"/>
    <property type="evidence" value="ECO:0007669"/>
    <property type="project" value="TreeGrafter"/>
</dbReference>
<dbReference type="EMBL" id="CAJFCV020000006">
    <property type="protein sequence ID" value="CAG9130796.1"/>
    <property type="molecule type" value="Genomic_DNA"/>
</dbReference>
<dbReference type="GO" id="GO:0005739">
    <property type="term" value="C:mitochondrion"/>
    <property type="evidence" value="ECO:0007669"/>
    <property type="project" value="TreeGrafter"/>
</dbReference>
<dbReference type="PANTHER" id="PTHR20922">
    <property type="entry name" value="DNL-TYPE ZINC FINGER PROTEIN"/>
    <property type="match status" value="1"/>
</dbReference>
<proteinExistence type="predicted"/>
<name>A0A1I7RR13_BURXY</name>
<dbReference type="GO" id="GO:0008270">
    <property type="term" value="F:zinc ion binding"/>
    <property type="evidence" value="ECO:0007669"/>
    <property type="project" value="UniProtKB-KW"/>
</dbReference>
<feature type="domain" description="DNL-type" evidence="5">
    <location>
        <begin position="1"/>
        <end position="86"/>
    </location>
</feature>
<dbReference type="PROSITE" id="PS51501">
    <property type="entry name" value="ZF_DNL"/>
    <property type="match status" value="1"/>
</dbReference>
<dbReference type="GO" id="GO:0030150">
    <property type="term" value="P:protein import into mitochondrial matrix"/>
    <property type="evidence" value="ECO:0007669"/>
    <property type="project" value="TreeGrafter"/>
</dbReference>
<dbReference type="SMR" id="A0A1I7RR13"/>
<keyword evidence="2 4" id="KW-0863">Zinc-finger</keyword>
<organism evidence="8 10">
    <name type="scientific">Bursaphelenchus xylophilus</name>
    <name type="common">Pinewood nematode worm</name>
    <name type="synonym">Aphelenchoides xylophilus</name>
    <dbReference type="NCBI Taxonomy" id="6326"/>
    <lineage>
        <taxon>Eukaryota</taxon>
        <taxon>Metazoa</taxon>
        <taxon>Ecdysozoa</taxon>
        <taxon>Nematoda</taxon>
        <taxon>Chromadorea</taxon>
        <taxon>Rhabditida</taxon>
        <taxon>Tylenchina</taxon>
        <taxon>Tylenchomorpha</taxon>
        <taxon>Aphelenchoidea</taxon>
        <taxon>Aphelenchoididae</taxon>
        <taxon>Bursaphelenchus</taxon>
    </lineage>
</organism>
<dbReference type="Proteomes" id="UP000659654">
    <property type="component" value="Unassembled WGS sequence"/>
</dbReference>
<dbReference type="PANTHER" id="PTHR20922:SF13">
    <property type="entry name" value="DNL-TYPE ZINC FINGER PROTEIN"/>
    <property type="match status" value="1"/>
</dbReference>
<dbReference type="GO" id="GO:0050821">
    <property type="term" value="P:protein stabilization"/>
    <property type="evidence" value="ECO:0007669"/>
    <property type="project" value="TreeGrafter"/>
</dbReference>
<gene>
    <name evidence="6" type="ORF">BXYJ_LOCUS14876</name>
</gene>
<keyword evidence="9" id="KW-1185">Reference proteome</keyword>
<reference evidence="7" key="2">
    <citation type="submission" date="2020-08" db="EMBL/GenBank/DDBJ databases">
        <authorList>
            <person name="Kikuchi T."/>
        </authorList>
    </citation>
    <scope>NUCLEOTIDE SEQUENCE</scope>
    <source>
        <strain evidence="6">Ka4C1</strain>
    </source>
</reference>
<evidence type="ECO:0000313" key="6">
    <source>
        <dbReference type="EMBL" id="CAD5234785.1"/>
    </source>
</evidence>
<dbReference type="Pfam" id="PF05180">
    <property type="entry name" value="zf-DNL"/>
    <property type="match status" value="1"/>
</dbReference>
<protein>
    <submittedName>
        <fullName evidence="6">(pine wood nematode) hypothetical protein</fullName>
    </submittedName>
    <submittedName>
        <fullName evidence="10">DNL-type domain-containing protein</fullName>
    </submittedName>
</protein>
<dbReference type="Proteomes" id="UP000582659">
    <property type="component" value="Unassembled WGS sequence"/>
</dbReference>
<evidence type="ECO:0000256" key="1">
    <source>
        <dbReference type="ARBA" id="ARBA00022723"/>
    </source>
</evidence>
<dbReference type="InterPro" id="IPR024158">
    <property type="entry name" value="Mt_import_TIM15"/>
</dbReference>
<evidence type="ECO:0000256" key="3">
    <source>
        <dbReference type="ARBA" id="ARBA00022833"/>
    </source>
</evidence>
<keyword evidence="3" id="KW-0862">Zinc</keyword>
<dbReference type="WBParaSite" id="BXY_0315900.1">
    <property type="protein sequence ID" value="BXY_0315900.1"/>
    <property type="gene ID" value="BXY_0315900"/>
</dbReference>
<dbReference type="OrthoDB" id="512667at2759"/>
<dbReference type="Proteomes" id="UP000095284">
    <property type="component" value="Unplaced"/>
</dbReference>
<evidence type="ECO:0000313" key="9">
    <source>
        <dbReference type="Proteomes" id="UP000659654"/>
    </source>
</evidence>
<dbReference type="AlphaFoldDB" id="A0A1I7RR13"/>
<evidence type="ECO:0000313" key="10">
    <source>
        <dbReference type="WBParaSite" id="BXY_0315900.1"/>
    </source>
</evidence>
<dbReference type="GO" id="GO:0006457">
    <property type="term" value="P:protein folding"/>
    <property type="evidence" value="ECO:0007669"/>
    <property type="project" value="TreeGrafter"/>
</dbReference>
<evidence type="ECO:0000259" key="5">
    <source>
        <dbReference type="PROSITE" id="PS51501"/>
    </source>
</evidence>
<dbReference type="eggNOG" id="KOG3277">
    <property type="taxonomic scope" value="Eukaryota"/>
</dbReference>
<dbReference type="InterPro" id="IPR007853">
    <property type="entry name" value="Znf_DNL-typ"/>
</dbReference>
<evidence type="ECO:0000256" key="4">
    <source>
        <dbReference type="PROSITE-ProRule" id="PRU00834"/>
    </source>
</evidence>
<keyword evidence="1" id="KW-0479">Metal-binding</keyword>
<accession>A0A1I7RR13</accession>